<evidence type="ECO:0000256" key="1">
    <source>
        <dbReference type="ARBA" id="ARBA00022491"/>
    </source>
</evidence>
<dbReference type="SMART" id="SM00420">
    <property type="entry name" value="HTH_DEOR"/>
    <property type="match status" value="1"/>
</dbReference>
<dbReference type="SMART" id="SM01134">
    <property type="entry name" value="DeoRC"/>
    <property type="match status" value="1"/>
</dbReference>
<evidence type="ECO:0000259" key="4">
    <source>
        <dbReference type="PROSITE" id="PS51000"/>
    </source>
</evidence>
<keyword evidence="2" id="KW-0805">Transcription regulation</keyword>
<protein>
    <submittedName>
        <fullName evidence="5">DeoR family transcriptional regulator</fullName>
    </submittedName>
</protein>
<dbReference type="PROSITE" id="PS51000">
    <property type="entry name" value="HTH_DEOR_2"/>
    <property type="match status" value="1"/>
</dbReference>
<name>A0A6B0U047_9RHOB</name>
<evidence type="ECO:0000256" key="3">
    <source>
        <dbReference type="ARBA" id="ARBA00023163"/>
    </source>
</evidence>
<dbReference type="PANTHER" id="PTHR30363">
    <property type="entry name" value="HTH-TYPE TRANSCRIPTIONAL REGULATOR SRLR-RELATED"/>
    <property type="match status" value="1"/>
</dbReference>
<evidence type="ECO:0000313" key="6">
    <source>
        <dbReference type="Proteomes" id="UP000436016"/>
    </source>
</evidence>
<dbReference type="Gene3D" id="3.40.50.1360">
    <property type="match status" value="1"/>
</dbReference>
<dbReference type="SUPFAM" id="SSF100950">
    <property type="entry name" value="NagB/RpiA/CoA transferase-like"/>
    <property type="match status" value="1"/>
</dbReference>
<keyword evidence="1" id="KW-0678">Repressor</keyword>
<sequence>MQLNHRQEEILARAGSGEPLGVDVLADRFGVTPQTVRRDLNDLSQRGLLKRVHGGAVLGGHMAGLPYQDRRMLAADAKARIARAAAREVPDSSTLILNIGTTTEQVARALYNHRGLSVVTNNINVVNILSGAPEKEIRLAGGLVRQSDGAVIGDATVAFMQQFKADTAIIGASALDADGDILDFDEREVAVARAILRSARHRILVADRSKFERRAAIRICTVADLDLVITDRAPPEPFRTACTAAGTRLMVAGEDA</sequence>
<dbReference type="RefSeq" id="WP_160856273.1">
    <property type="nucleotide sequence ID" value="NZ_WUWG01000007.1"/>
</dbReference>
<dbReference type="Pfam" id="PF08220">
    <property type="entry name" value="HTH_DeoR"/>
    <property type="match status" value="1"/>
</dbReference>
<gene>
    <name evidence="5" type="ORF">GSH16_14240</name>
</gene>
<comment type="caution">
    <text evidence="5">The sequence shown here is derived from an EMBL/GenBank/DDBJ whole genome shotgun (WGS) entry which is preliminary data.</text>
</comment>
<dbReference type="Proteomes" id="UP000436016">
    <property type="component" value="Unassembled WGS sequence"/>
</dbReference>
<dbReference type="GO" id="GO:0003700">
    <property type="term" value="F:DNA-binding transcription factor activity"/>
    <property type="evidence" value="ECO:0007669"/>
    <property type="project" value="InterPro"/>
</dbReference>
<dbReference type="AlphaFoldDB" id="A0A6B0U047"/>
<evidence type="ECO:0000256" key="2">
    <source>
        <dbReference type="ARBA" id="ARBA00023015"/>
    </source>
</evidence>
<keyword evidence="6" id="KW-1185">Reference proteome</keyword>
<keyword evidence="3" id="KW-0804">Transcription</keyword>
<dbReference type="InterPro" id="IPR036390">
    <property type="entry name" value="WH_DNA-bd_sf"/>
</dbReference>
<dbReference type="InterPro" id="IPR037171">
    <property type="entry name" value="NagB/RpiA_transferase-like"/>
</dbReference>
<proteinExistence type="predicted"/>
<evidence type="ECO:0000313" key="5">
    <source>
        <dbReference type="EMBL" id="MXU66604.1"/>
    </source>
</evidence>
<organism evidence="5 6">
    <name type="scientific">Oceanomicrobium pacificus</name>
    <dbReference type="NCBI Taxonomy" id="2692916"/>
    <lineage>
        <taxon>Bacteria</taxon>
        <taxon>Pseudomonadati</taxon>
        <taxon>Pseudomonadota</taxon>
        <taxon>Alphaproteobacteria</taxon>
        <taxon>Rhodobacterales</taxon>
        <taxon>Paracoccaceae</taxon>
        <taxon>Oceanomicrobium</taxon>
    </lineage>
</organism>
<accession>A0A6B0U047</accession>
<dbReference type="Gene3D" id="1.10.10.10">
    <property type="entry name" value="Winged helix-like DNA-binding domain superfamily/Winged helix DNA-binding domain"/>
    <property type="match status" value="1"/>
</dbReference>
<dbReference type="EMBL" id="WUWG01000007">
    <property type="protein sequence ID" value="MXU66604.1"/>
    <property type="molecule type" value="Genomic_DNA"/>
</dbReference>
<feature type="domain" description="HTH deoR-type" evidence="4">
    <location>
        <begin position="3"/>
        <end position="58"/>
    </location>
</feature>
<dbReference type="InterPro" id="IPR036388">
    <property type="entry name" value="WH-like_DNA-bd_sf"/>
</dbReference>
<dbReference type="PRINTS" id="PR00037">
    <property type="entry name" value="HTHLACR"/>
</dbReference>
<dbReference type="InterPro" id="IPR014036">
    <property type="entry name" value="DeoR-like_C"/>
</dbReference>
<dbReference type="InterPro" id="IPR001034">
    <property type="entry name" value="DeoR_HTH"/>
</dbReference>
<dbReference type="Pfam" id="PF00455">
    <property type="entry name" value="DeoRC"/>
    <property type="match status" value="1"/>
</dbReference>
<reference evidence="5 6" key="1">
    <citation type="submission" date="2019-12" db="EMBL/GenBank/DDBJ databases">
        <title>Strain KN286 was isolated from seawater, which was collected from Caroline Seamount in the tropical western Pacific.</title>
        <authorList>
            <person name="Wang Q."/>
        </authorList>
    </citation>
    <scope>NUCLEOTIDE SEQUENCE [LARGE SCALE GENOMIC DNA]</scope>
    <source>
        <strain evidence="5 6">KN286</strain>
    </source>
</reference>
<dbReference type="InterPro" id="IPR050313">
    <property type="entry name" value="Carb_Metab_HTH_regulators"/>
</dbReference>
<dbReference type="SUPFAM" id="SSF46785">
    <property type="entry name" value="Winged helix' DNA-binding domain"/>
    <property type="match status" value="1"/>
</dbReference>
<dbReference type="PANTHER" id="PTHR30363:SF4">
    <property type="entry name" value="GLYCEROL-3-PHOSPHATE REGULON REPRESSOR"/>
    <property type="match status" value="1"/>
</dbReference>